<keyword evidence="1" id="KW-0677">Repeat</keyword>
<accession>A0A814T7Q7</accession>
<protein>
    <recommendedName>
        <fullName evidence="8">Transcription elongation regulator 1</fullName>
    </recommendedName>
</protein>
<dbReference type="InterPro" id="IPR045148">
    <property type="entry name" value="TCRG1-like"/>
</dbReference>
<dbReference type="Proteomes" id="UP000663832">
    <property type="component" value="Unassembled WGS sequence"/>
</dbReference>
<dbReference type="InterPro" id="IPR002713">
    <property type="entry name" value="FF_domain"/>
</dbReference>
<dbReference type="InterPro" id="IPR001202">
    <property type="entry name" value="WW_dom"/>
</dbReference>
<dbReference type="PROSITE" id="PS01159">
    <property type="entry name" value="WW_DOMAIN_1"/>
    <property type="match status" value="2"/>
</dbReference>
<dbReference type="AlphaFoldDB" id="A0A814T7Q7"/>
<evidence type="ECO:0000313" key="7">
    <source>
        <dbReference type="Proteomes" id="UP000663832"/>
    </source>
</evidence>
<dbReference type="Pfam" id="PF00397">
    <property type="entry name" value="WW"/>
    <property type="match status" value="2"/>
</dbReference>
<dbReference type="FunFam" id="2.20.70.10:FF:000049">
    <property type="entry name" value="Transcription elongation regulator 1-like"/>
    <property type="match status" value="1"/>
</dbReference>
<keyword evidence="2" id="KW-0175">Coiled coil</keyword>
<dbReference type="PANTHER" id="PTHR15377:SF3">
    <property type="entry name" value="WW DOMAIN-CONTAINING PROTEIN"/>
    <property type="match status" value="1"/>
</dbReference>
<dbReference type="Gene3D" id="1.10.10.440">
    <property type="entry name" value="FF domain"/>
    <property type="match status" value="6"/>
</dbReference>
<feature type="domain" description="FF" evidence="5">
    <location>
        <begin position="711"/>
        <end position="765"/>
    </location>
</feature>
<feature type="coiled-coil region" evidence="2">
    <location>
        <begin position="223"/>
        <end position="257"/>
    </location>
</feature>
<dbReference type="CDD" id="cd00201">
    <property type="entry name" value="WW"/>
    <property type="match status" value="3"/>
</dbReference>
<feature type="region of interest" description="Disordered" evidence="3">
    <location>
        <begin position="431"/>
        <end position="453"/>
    </location>
</feature>
<dbReference type="PROSITE" id="PS50020">
    <property type="entry name" value="WW_DOMAIN_2"/>
    <property type="match status" value="3"/>
</dbReference>
<proteinExistence type="predicted"/>
<dbReference type="SMART" id="SM00441">
    <property type="entry name" value="FF"/>
    <property type="match status" value="6"/>
</dbReference>
<feature type="region of interest" description="Disordered" evidence="3">
    <location>
        <begin position="654"/>
        <end position="681"/>
    </location>
</feature>
<dbReference type="Gene3D" id="2.20.70.10">
    <property type="match status" value="3"/>
</dbReference>
<dbReference type="GO" id="GO:0070063">
    <property type="term" value="F:RNA polymerase binding"/>
    <property type="evidence" value="ECO:0007669"/>
    <property type="project" value="InterPro"/>
</dbReference>
<feature type="domain" description="FF" evidence="5">
    <location>
        <begin position="527"/>
        <end position="581"/>
    </location>
</feature>
<feature type="domain" description="FF" evidence="5">
    <location>
        <begin position="596"/>
        <end position="650"/>
    </location>
</feature>
<dbReference type="FunFam" id="1.10.10.440:FF:000005">
    <property type="entry name" value="Transcription elongation regulator 1 (CA150)"/>
    <property type="match status" value="1"/>
</dbReference>
<feature type="compositionally biased region" description="Basic and acidic residues" evidence="3">
    <location>
        <begin position="444"/>
        <end position="453"/>
    </location>
</feature>
<gene>
    <name evidence="6" type="ORF">QVE165_LOCUS23381</name>
</gene>
<dbReference type="SUPFAM" id="SSF51045">
    <property type="entry name" value="WW domain"/>
    <property type="match status" value="3"/>
</dbReference>
<name>A0A814T7Q7_9BILA</name>
<feature type="domain" description="WW" evidence="4">
    <location>
        <begin position="192"/>
        <end position="219"/>
    </location>
</feature>
<organism evidence="6 7">
    <name type="scientific">Adineta steineri</name>
    <dbReference type="NCBI Taxonomy" id="433720"/>
    <lineage>
        <taxon>Eukaryota</taxon>
        <taxon>Metazoa</taxon>
        <taxon>Spiralia</taxon>
        <taxon>Gnathifera</taxon>
        <taxon>Rotifera</taxon>
        <taxon>Eurotatoria</taxon>
        <taxon>Bdelloidea</taxon>
        <taxon>Adinetida</taxon>
        <taxon>Adinetidae</taxon>
        <taxon>Adineta</taxon>
    </lineage>
</organism>
<dbReference type="SMART" id="SM00456">
    <property type="entry name" value="WW"/>
    <property type="match status" value="3"/>
</dbReference>
<evidence type="ECO:0000256" key="1">
    <source>
        <dbReference type="ARBA" id="ARBA00022737"/>
    </source>
</evidence>
<dbReference type="InterPro" id="IPR036517">
    <property type="entry name" value="FF_domain_sf"/>
</dbReference>
<feature type="coiled-coil region" evidence="2">
    <location>
        <begin position="161"/>
        <end position="195"/>
    </location>
</feature>
<dbReference type="Pfam" id="PF01846">
    <property type="entry name" value="FF"/>
    <property type="match status" value="5"/>
</dbReference>
<dbReference type="Pfam" id="PF23517">
    <property type="entry name" value="WW_TCERG1"/>
    <property type="match status" value="1"/>
</dbReference>
<evidence type="ECO:0008006" key="8">
    <source>
        <dbReference type="Google" id="ProtNLM"/>
    </source>
</evidence>
<feature type="domain" description="WW" evidence="4">
    <location>
        <begin position="8"/>
        <end position="41"/>
    </location>
</feature>
<dbReference type="PROSITE" id="PS51676">
    <property type="entry name" value="FF"/>
    <property type="match status" value="5"/>
</dbReference>
<dbReference type="PANTHER" id="PTHR15377">
    <property type="entry name" value="TRANSCRIPTION ELONGATION REGULATOR 1"/>
    <property type="match status" value="1"/>
</dbReference>
<evidence type="ECO:0000256" key="3">
    <source>
        <dbReference type="SAM" id="MobiDB-lite"/>
    </source>
</evidence>
<sequence>MNENSSSIDLNTLWVEYKNPNGRIYFYNAKTRQSTWTKPEGQRVISQEELDQLLANQTETSTKIVSPNANEPIDNQTEIIEKTVQSPNENPSSNYNPYSYPPPSLGMPFGAFPPHLMPHMAQMMQNGFPSFSSVPPPAHLLRFMMPPFLNAQGIAAGGKSLETLETELRKLRVQLKELEEKMEKANNEVTTWSEFKNPEGRPYFYNSKTTESTWDKPIVFSDVIDIQNQLEHINKTIHESEKEAKRLEAEQTLLSAATATTTTTNSSDKQQTVPAPAFISGFTVEKMDNNDVRRFGETLDRNLNDDKSKGKSRPSSTKPIPGTPWCIVWTNDQQVFFFNPTSRTSLWDRPEELKGRSDVDEMIRAAMPQQESTDSNRTIATKQKLDSISDDIEPDAKKIKSDLIPIINSLNNNENIDNEIKLTQNMNERSINNNNNNNINTKESPYDAESKAAKQRELIPYETRIKQFREMLAEKQVSAFATWEQELNKINCDSRYLLLTAKERKQEFDRYTHERADEERREKEAKIKLKKKKFHDLIKESNVSVKTTYNEFSSRHSKDERFRAVEKIRDREAWFHEYVQELKTQEKDGSNKHTIKEKLKKDYFSLLKELKVAQDSSWSDIKRSGEHDQRYKAIESSSRREDWFREYQTKHLDEITNSSNDATNEEDLERQREKEKQERIDASIKKRAEEVKEQLSGFQRELDKEREQLKKDKAIENFKALLTDMVRTADAEWKDTKKALRKDPRWNQDIDRDEKESLFEEHVNLLEKKRKMAFHSLLSEHCTLSSTWKEVKKNIKTDVRFEKIFSNDHKRDLEREFELYMKYKYDTAKKEFKELLKETKIITHKSLRMIRESEEQNHLRDIEKILQKDKRYLLLDVIPEERSRILMNYIEDLQEQGEPPPPTASLDRRKL</sequence>
<feature type="domain" description="FF" evidence="5">
    <location>
        <begin position="825"/>
        <end position="892"/>
    </location>
</feature>
<dbReference type="InterPro" id="IPR057565">
    <property type="entry name" value="WW_TCRG1_3rd"/>
</dbReference>
<feature type="coiled-coil region" evidence="2">
    <location>
        <begin position="501"/>
        <end position="533"/>
    </location>
</feature>
<keyword evidence="7" id="KW-1185">Reference proteome</keyword>
<feature type="compositionally biased region" description="Basic and acidic residues" evidence="3">
    <location>
        <begin position="298"/>
        <end position="309"/>
    </location>
</feature>
<comment type="caution">
    <text evidence="6">The sequence shown here is derived from an EMBL/GenBank/DDBJ whole genome shotgun (WGS) entry which is preliminary data.</text>
</comment>
<feature type="domain" description="WW" evidence="4">
    <location>
        <begin position="323"/>
        <end position="352"/>
    </location>
</feature>
<feature type="region of interest" description="Disordered" evidence="3">
    <location>
        <begin position="298"/>
        <end position="324"/>
    </location>
</feature>
<evidence type="ECO:0000259" key="4">
    <source>
        <dbReference type="PROSITE" id="PS50020"/>
    </source>
</evidence>
<feature type="compositionally biased region" description="Low complexity" evidence="3">
    <location>
        <begin position="431"/>
        <end position="440"/>
    </location>
</feature>
<dbReference type="GO" id="GO:0003712">
    <property type="term" value="F:transcription coregulator activity"/>
    <property type="evidence" value="ECO:0007669"/>
    <property type="project" value="TreeGrafter"/>
</dbReference>
<evidence type="ECO:0000256" key="2">
    <source>
        <dbReference type="SAM" id="Coils"/>
    </source>
</evidence>
<feature type="compositionally biased region" description="Basic and acidic residues" evidence="3">
    <location>
        <begin position="669"/>
        <end position="681"/>
    </location>
</feature>
<evidence type="ECO:0000313" key="6">
    <source>
        <dbReference type="EMBL" id="CAF1157807.1"/>
    </source>
</evidence>
<dbReference type="GO" id="GO:0005634">
    <property type="term" value="C:nucleus"/>
    <property type="evidence" value="ECO:0007669"/>
    <property type="project" value="TreeGrafter"/>
</dbReference>
<evidence type="ECO:0000259" key="5">
    <source>
        <dbReference type="PROSITE" id="PS51676"/>
    </source>
</evidence>
<dbReference type="InterPro" id="IPR036020">
    <property type="entry name" value="WW_dom_sf"/>
</dbReference>
<reference evidence="6" key="1">
    <citation type="submission" date="2021-02" db="EMBL/GenBank/DDBJ databases">
        <authorList>
            <person name="Nowell W R."/>
        </authorList>
    </citation>
    <scope>NUCLEOTIDE SEQUENCE</scope>
</reference>
<dbReference type="EMBL" id="CAJNOM010000158">
    <property type="protein sequence ID" value="CAF1157807.1"/>
    <property type="molecule type" value="Genomic_DNA"/>
</dbReference>
<dbReference type="OrthoDB" id="63972at2759"/>
<dbReference type="SUPFAM" id="SSF81698">
    <property type="entry name" value="FF domain"/>
    <property type="match status" value="4"/>
</dbReference>
<feature type="domain" description="FF" evidence="5">
    <location>
        <begin position="461"/>
        <end position="514"/>
    </location>
</feature>